<comment type="caution">
    <text evidence="12">The sequence shown here is derived from an EMBL/GenBank/DDBJ whole genome shotgun (WGS) entry which is preliminary data.</text>
</comment>
<dbReference type="OrthoDB" id="9805019at2"/>
<keyword evidence="4 9" id="KW-0812">Transmembrane</keyword>
<evidence type="ECO:0000313" key="12">
    <source>
        <dbReference type="EMBL" id="OUM21419.1"/>
    </source>
</evidence>
<evidence type="ECO:0000256" key="10">
    <source>
        <dbReference type="SAM" id="MobiDB-lite"/>
    </source>
</evidence>
<dbReference type="InterPro" id="IPR005665">
    <property type="entry name" value="SecF_bac"/>
</dbReference>
<dbReference type="Proteomes" id="UP000194903">
    <property type="component" value="Unassembled WGS sequence"/>
</dbReference>
<keyword evidence="2 9" id="KW-0813">Transport</keyword>
<dbReference type="PRINTS" id="PR01755">
    <property type="entry name" value="SECFTRNLCASE"/>
</dbReference>
<dbReference type="SUPFAM" id="SSF82866">
    <property type="entry name" value="Multidrug efflux transporter AcrB transmembrane domain"/>
    <property type="match status" value="1"/>
</dbReference>
<comment type="function">
    <text evidence="9">Part of the Sec protein translocase complex. Interacts with the SecYEG preprotein conducting channel. SecDF uses the proton motive force (PMF) to complete protein translocation after the ATP-dependent function of SecA.</text>
</comment>
<dbReference type="NCBIfam" id="TIGR00966">
    <property type="entry name" value="transloc_SecF"/>
    <property type="match status" value="1"/>
</dbReference>
<dbReference type="AlphaFoldDB" id="A0A252F6M0"/>
<feature type="transmembrane region" description="Helical" evidence="9">
    <location>
        <begin position="268"/>
        <end position="292"/>
    </location>
</feature>
<evidence type="ECO:0000256" key="5">
    <source>
        <dbReference type="ARBA" id="ARBA00022927"/>
    </source>
</evidence>
<evidence type="ECO:0000256" key="4">
    <source>
        <dbReference type="ARBA" id="ARBA00022692"/>
    </source>
</evidence>
<evidence type="ECO:0000256" key="9">
    <source>
        <dbReference type="HAMAP-Rule" id="MF_01464"/>
    </source>
</evidence>
<feature type="region of interest" description="Disordered" evidence="10">
    <location>
        <begin position="306"/>
        <end position="369"/>
    </location>
</feature>
<dbReference type="GO" id="GO:0065002">
    <property type="term" value="P:intracellular protein transmembrane transport"/>
    <property type="evidence" value="ECO:0007669"/>
    <property type="project" value="UniProtKB-UniRule"/>
</dbReference>
<comment type="subcellular location">
    <subcellularLocation>
        <location evidence="1 9">Cell membrane</location>
        <topology evidence="1 9">Multi-pass membrane protein</topology>
    </subcellularLocation>
</comment>
<dbReference type="PANTHER" id="PTHR30081">
    <property type="entry name" value="PROTEIN-EXPORT MEMBRANE PROTEIN SEC"/>
    <property type="match status" value="1"/>
</dbReference>
<keyword evidence="3 9" id="KW-1003">Cell membrane</keyword>
<feature type="transmembrane region" description="Helical" evidence="9">
    <location>
        <begin position="141"/>
        <end position="158"/>
    </location>
</feature>
<gene>
    <name evidence="9" type="primary">secF</name>
    <name evidence="12" type="ORF">CBW42_02270</name>
</gene>
<dbReference type="InterPro" id="IPR022645">
    <property type="entry name" value="SecD/SecF_bac"/>
</dbReference>
<evidence type="ECO:0000256" key="8">
    <source>
        <dbReference type="ARBA" id="ARBA00023136"/>
    </source>
</evidence>
<dbReference type="Pfam" id="PF02355">
    <property type="entry name" value="SecD_SecF_C"/>
    <property type="match status" value="1"/>
</dbReference>
<dbReference type="InterPro" id="IPR048634">
    <property type="entry name" value="SecD_SecF_C"/>
</dbReference>
<feature type="compositionally biased region" description="Basic residues" evidence="10">
    <location>
        <begin position="359"/>
        <end position="369"/>
    </location>
</feature>
<evidence type="ECO:0000256" key="6">
    <source>
        <dbReference type="ARBA" id="ARBA00022989"/>
    </source>
</evidence>
<organism evidence="12 13">
    <name type="scientific">Butyricicoccus porcorum</name>
    <dbReference type="NCBI Taxonomy" id="1945634"/>
    <lineage>
        <taxon>Bacteria</taxon>
        <taxon>Bacillati</taxon>
        <taxon>Bacillota</taxon>
        <taxon>Clostridia</taxon>
        <taxon>Eubacteriales</taxon>
        <taxon>Butyricicoccaceae</taxon>
        <taxon>Butyricicoccus</taxon>
    </lineage>
</organism>
<dbReference type="Gene3D" id="1.20.1640.10">
    <property type="entry name" value="Multidrug efflux transporter AcrB transmembrane domain"/>
    <property type="match status" value="1"/>
</dbReference>
<feature type="compositionally biased region" description="Polar residues" evidence="10">
    <location>
        <begin position="337"/>
        <end position="351"/>
    </location>
</feature>
<comment type="subunit">
    <text evidence="9">Forms a complex with SecD. Part of the essential Sec protein translocation apparatus which comprises SecA, SecYEG and auxiliary proteins SecDF. Other proteins may also be involved.</text>
</comment>
<dbReference type="HAMAP" id="MF_01464_B">
    <property type="entry name" value="SecF_B"/>
    <property type="match status" value="1"/>
</dbReference>
<dbReference type="GO" id="GO:0005886">
    <property type="term" value="C:plasma membrane"/>
    <property type="evidence" value="ECO:0007669"/>
    <property type="project" value="UniProtKB-SubCell"/>
</dbReference>
<accession>A0A252F6M0</accession>
<feature type="domain" description="Protein export membrane protein SecD/SecF C-terminal" evidence="11">
    <location>
        <begin position="120"/>
        <end position="295"/>
    </location>
</feature>
<sequence>MKSRFSIVKKFPIFAVISLILIAPGLIGLITLPFGLNLFNMDVDFVGGTSMTFDIHQEVTSDLSGNVIPDLVEEAAGIAPSSVQKTGDNGEQVLIKSTKLDNDQQKAIVAAMQEKFSITDDDTQNISDVNATIGKEMQGKAIMAALVAVILMLIYITFRFELTSGLAAITCLAHDLLVVLSAYLVFRIPFNTTFIAVALTILGYSINSSIIVFDRVRENRKFARRELFEDTVEKSLWQTAGRTVNTSITTLLAVGMIFILGVTSLRQFTLPIIIGIIAGAYSSLFLAGTLWAKYRGLLRKNKREKAQIKAQRAKQESKASTPEAAPQAAEKPKAESSTETAQPAKQPQTVTPKKVSSGSKKKRKKRKHG</sequence>
<evidence type="ECO:0000256" key="1">
    <source>
        <dbReference type="ARBA" id="ARBA00004651"/>
    </source>
</evidence>
<dbReference type="GO" id="GO:0006605">
    <property type="term" value="P:protein targeting"/>
    <property type="evidence" value="ECO:0007669"/>
    <property type="project" value="UniProtKB-UniRule"/>
</dbReference>
<evidence type="ECO:0000313" key="13">
    <source>
        <dbReference type="Proteomes" id="UP000194903"/>
    </source>
</evidence>
<dbReference type="GO" id="GO:0015450">
    <property type="term" value="F:protein-transporting ATPase activity"/>
    <property type="evidence" value="ECO:0007669"/>
    <property type="project" value="InterPro"/>
</dbReference>
<feature type="transmembrane region" description="Helical" evidence="9">
    <location>
        <begin position="192"/>
        <end position="213"/>
    </location>
</feature>
<feature type="transmembrane region" description="Helical" evidence="9">
    <location>
        <begin position="244"/>
        <end position="262"/>
    </location>
</feature>
<dbReference type="InterPro" id="IPR022813">
    <property type="entry name" value="SecD/SecF_arch_bac"/>
</dbReference>
<dbReference type="RefSeq" id="WP_087017337.1">
    <property type="nucleotide sequence ID" value="NZ_CP178353.1"/>
</dbReference>
<keyword evidence="7 9" id="KW-0811">Translocation</keyword>
<keyword evidence="6 9" id="KW-1133">Transmembrane helix</keyword>
<dbReference type="GO" id="GO:0043952">
    <property type="term" value="P:protein transport by the Sec complex"/>
    <property type="evidence" value="ECO:0007669"/>
    <property type="project" value="UniProtKB-UniRule"/>
</dbReference>
<evidence type="ECO:0000256" key="3">
    <source>
        <dbReference type="ARBA" id="ARBA00022475"/>
    </source>
</evidence>
<name>A0A252F6M0_9FIRM</name>
<evidence type="ECO:0000256" key="7">
    <source>
        <dbReference type="ARBA" id="ARBA00023010"/>
    </source>
</evidence>
<feature type="transmembrane region" description="Helical" evidence="9">
    <location>
        <begin position="12"/>
        <end position="36"/>
    </location>
</feature>
<reference evidence="12 13" key="1">
    <citation type="submission" date="2017-05" db="EMBL/GenBank/DDBJ databases">
        <title>Butyricicoccus porcorum sp. nov. a butyrate-producing bacterium from the swine intestinal tract.</title>
        <authorList>
            <person name="Trachsel J."/>
            <person name="Humphrey S."/>
            <person name="Allen H.K."/>
        </authorList>
    </citation>
    <scope>NUCLEOTIDE SEQUENCE [LARGE SCALE GENOMIC DNA]</scope>
    <source>
        <strain evidence="12">BB10</strain>
    </source>
</reference>
<protein>
    <recommendedName>
        <fullName evidence="9">Protein-export membrane protein SecF</fullName>
    </recommendedName>
</protein>
<keyword evidence="8 9" id="KW-0472">Membrane</keyword>
<feature type="transmembrane region" description="Helical" evidence="9">
    <location>
        <begin position="165"/>
        <end position="186"/>
    </location>
</feature>
<dbReference type="EMBL" id="NHOC01000002">
    <property type="protein sequence ID" value="OUM21419.1"/>
    <property type="molecule type" value="Genomic_DNA"/>
</dbReference>
<evidence type="ECO:0000259" key="11">
    <source>
        <dbReference type="Pfam" id="PF02355"/>
    </source>
</evidence>
<proteinExistence type="inferred from homology"/>
<keyword evidence="5 9" id="KW-0653">Protein transport</keyword>
<dbReference type="PANTHER" id="PTHR30081:SF8">
    <property type="entry name" value="PROTEIN TRANSLOCASE SUBUNIT SECF"/>
    <property type="match status" value="1"/>
</dbReference>
<keyword evidence="13" id="KW-1185">Reference proteome</keyword>
<evidence type="ECO:0000256" key="2">
    <source>
        <dbReference type="ARBA" id="ARBA00022448"/>
    </source>
</evidence>
<comment type="similarity">
    <text evidence="9">Belongs to the SecD/SecF family. SecF subfamily.</text>
</comment>